<evidence type="ECO:0000256" key="1">
    <source>
        <dbReference type="ARBA" id="ARBA00022741"/>
    </source>
</evidence>
<dbReference type="InterPro" id="IPR009057">
    <property type="entry name" value="Homeodomain-like_sf"/>
</dbReference>
<dbReference type="Gene3D" id="3.40.50.300">
    <property type="entry name" value="P-loop containing nucleotide triphosphate hydrolases"/>
    <property type="match status" value="1"/>
</dbReference>
<dbReference type="PANTHER" id="PTHR32071">
    <property type="entry name" value="TRANSCRIPTIONAL REGULATORY PROTEIN"/>
    <property type="match status" value="1"/>
</dbReference>
<dbReference type="InterPro" id="IPR003593">
    <property type="entry name" value="AAA+_ATPase"/>
</dbReference>
<name>A0ABT9XJI9_9BACL</name>
<dbReference type="EMBL" id="JAUSTP010000012">
    <property type="protein sequence ID" value="MDQ0189948.1"/>
    <property type="molecule type" value="Genomic_DNA"/>
</dbReference>
<dbReference type="InterPro" id="IPR035965">
    <property type="entry name" value="PAS-like_dom_sf"/>
</dbReference>
<protein>
    <submittedName>
        <fullName evidence="6">Transcriptional regulator with PAS, ATPase and Fis domain</fullName>
    </submittedName>
</protein>
<dbReference type="PROSITE" id="PS00675">
    <property type="entry name" value="SIGMA54_INTERACT_1"/>
    <property type="match status" value="1"/>
</dbReference>
<evidence type="ECO:0000313" key="6">
    <source>
        <dbReference type="EMBL" id="MDQ0189948.1"/>
    </source>
</evidence>
<dbReference type="PANTHER" id="PTHR32071:SF99">
    <property type="entry name" value="TRANSCRIPTIONAL REGULATORY PROTEIN"/>
    <property type="match status" value="1"/>
</dbReference>
<comment type="caution">
    <text evidence="6">The sequence shown here is derived from an EMBL/GenBank/DDBJ whole genome shotgun (WGS) entry which is preliminary data.</text>
</comment>
<keyword evidence="3" id="KW-0805">Transcription regulation</keyword>
<dbReference type="CDD" id="cd00009">
    <property type="entry name" value="AAA"/>
    <property type="match status" value="1"/>
</dbReference>
<dbReference type="PRINTS" id="PR01590">
    <property type="entry name" value="HTHFIS"/>
</dbReference>
<dbReference type="SMART" id="SM00382">
    <property type="entry name" value="AAA"/>
    <property type="match status" value="1"/>
</dbReference>
<dbReference type="InterPro" id="IPR002078">
    <property type="entry name" value="Sigma_54_int"/>
</dbReference>
<dbReference type="PROSITE" id="PS50045">
    <property type="entry name" value="SIGMA54_INTERACT_4"/>
    <property type="match status" value="1"/>
</dbReference>
<evidence type="ECO:0000256" key="3">
    <source>
        <dbReference type="ARBA" id="ARBA00023015"/>
    </source>
</evidence>
<keyword evidence="1" id="KW-0547">Nucleotide-binding</keyword>
<dbReference type="SUPFAM" id="SSF46689">
    <property type="entry name" value="Homeodomain-like"/>
    <property type="match status" value="1"/>
</dbReference>
<dbReference type="InterPro" id="IPR002197">
    <property type="entry name" value="HTH_Fis"/>
</dbReference>
<dbReference type="Gene3D" id="1.10.8.60">
    <property type="match status" value="1"/>
</dbReference>
<dbReference type="PROSITE" id="PS00688">
    <property type="entry name" value="SIGMA54_INTERACT_3"/>
    <property type="match status" value="1"/>
</dbReference>
<dbReference type="InterPro" id="IPR027417">
    <property type="entry name" value="P-loop_NTPase"/>
</dbReference>
<feature type="domain" description="Sigma-54 factor interaction" evidence="5">
    <location>
        <begin position="153"/>
        <end position="383"/>
    </location>
</feature>
<proteinExistence type="predicted"/>
<keyword evidence="7" id="KW-1185">Reference proteome</keyword>
<dbReference type="Gene3D" id="3.30.450.20">
    <property type="entry name" value="PAS domain"/>
    <property type="match status" value="1"/>
</dbReference>
<dbReference type="SUPFAM" id="SSF52540">
    <property type="entry name" value="P-loop containing nucleoside triphosphate hydrolases"/>
    <property type="match status" value="1"/>
</dbReference>
<gene>
    <name evidence="6" type="ORF">J2S03_001811</name>
</gene>
<keyword evidence="4" id="KW-0804">Transcription</keyword>
<reference evidence="6 7" key="1">
    <citation type="submission" date="2023-07" db="EMBL/GenBank/DDBJ databases">
        <title>Genomic Encyclopedia of Type Strains, Phase IV (KMG-IV): sequencing the most valuable type-strain genomes for metagenomic binning, comparative biology and taxonomic classification.</title>
        <authorList>
            <person name="Goeker M."/>
        </authorList>
    </citation>
    <scope>NUCLEOTIDE SEQUENCE [LARGE SCALE GENOMIC DNA]</scope>
    <source>
        <strain evidence="6 7">DSM 4006</strain>
    </source>
</reference>
<dbReference type="Pfam" id="PF25601">
    <property type="entry name" value="AAA_lid_14"/>
    <property type="match status" value="1"/>
</dbReference>
<dbReference type="Pfam" id="PF02954">
    <property type="entry name" value="HTH_8"/>
    <property type="match status" value="1"/>
</dbReference>
<evidence type="ECO:0000259" key="5">
    <source>
        <dbReference type="PROSITE" id="PS50045"/>
    </source>
</evidence>
<dbReference type="Gene3D" id="1.10.10.60">
    <property type="entry name" value="Homeodomain-like"/>
    <property type="match status" value="1"/>
</dbReference>
<dbReference type="InterPro" id="IPR025944">
    <property type="entry name" value="Sigma_54_int_dom_CS"/>
</dbReference>
<evidence type="ECO:0000313" key="7">
    <source>
        <dbReference type="Proteomes" id="UP001232973"/>
    </source>
</evidence>
<evidence type="ECO:0000256" key="2">
    <source>
        <dbReference type="ARBA" id="ARBA00022840"/>
    </source>
</evidence>
<keyword evidence="2" id="KW-0067">ATP-binding</keyword>
<accession>A0ABT9XJI9</accession>
<dbReference type="Proteomes" id="UP001232973">
    <property type="component" value="Unassembled WGS sequence"/>
</dbReference>
<dbReference type="RefSeq" id="WP_274456941.1">
    <property type="nucleotide sequence ID" value="NZ_CP067097.1"/>
</dbReference>
<dbReference type="Pfam" id="PF00158">
    <property type="entry name" value="Sigma54_activat"/>
    <property type="match status" value="1"/>
</dbReference>
<sequence length="464" mass="52371">MSVYPQFENNYRNILCDALEYTYECIVLTDADGYILYMNKPYQEFLNVQDVVGRHVTEVIENTRMHIVAQTAKAEIADVQRIRGNDMIANRIPIVRDGRVVAVIGTVLFQDVQQLYALAATVDRLRKEVDYYKGELRRKSRHGRRVTTSFDEIIGEDPRMVDLKRLAMRVAKSNTTVLITGESGTGKELLARAMHAASPRGLGPFISVNCTAIPETLLESELFGYEGGAFTGASPSGKKGKFELADHGTLLLDEIGDMPLSLQAKLLRVLQEREIERVGGTQPIPVDVRIISSTHRNMVEQIRCGRFREDLFYRLNVMNLHIPPLRERRNDIRRMSVQMLSQLEKSTGYQVRDIEQGVWRKLEQHGWPGNVRELRNVLERALHLMEDGVLRPEHITFPFSMSDSSCGPAATAEPQMALRDCVAEAEKSAIRSALAAAQGDKREAARLLGISKSALYQKLIDYQL</sequence>
<dbReference type="SUPFAM" id="SSF55785">
    <property type="entry name" value="PYP-like sensor domain (PAS domain)"/>
    <property type="match status" value="1"/>
</dbReference>
<organism evidence="6 7">
    <name type="scientific">Alicyclobacillus cycloheptanicus</name>
    <dbReference type="NCBI Taxonomy" id="1457"/>
    <lineage>
        <taxon>Bacteria</taxon>
        <taxon>Bacillati</taxon>
        <taxon>Bacillota</taxon>
        <taxon>Bacilli</taxon>
        <taxon>Bacillales</taxon>
        <taxon>Alicyclobacillaceae</taxon>
        <taxon>Alicyclobacillus</taxon>
    </lineage>
</organism>
<dbReference type="InterPro" id="IPR025662">
    <property type="entry name" value="Sigma_54_int_dom_ATP-bd_1"/>
</dbReference>
<evidence type="ECO:0000256" key="4">
    <source>
        <dbReference type="ARBA" id="ARBA00023163"/>
    </source>
</evidence>
<dbReference type="InterPro" id="IPR058031">
    <property type="entry name" value="AAA_lid_NorR"/>
</dbReference>